<evidence type="ECO:0000313" key="2">
    <source>
        <dbReference type="EMBL" id="MFD1738190.1"/>
    </source>
</evidence>
<dbReference type="InterPro" id="IPR036291">
    <property type="entry name" value="NAD(P)-bd_dom_sf"/>
</dbReference>
<comment type="caution">
    <text evidence="2">The sequence shown here is derived from an EMBL/GenBank/DDBJ whole genome shotgun (WGS) entry which is preliminary data.</text>
</comment>
<evidence type="ECO:0000256" key="1">
    <source>
        <dbReference type="ARBA" id="ARBA00006484"/>
    </source>
</evidence>
<accession>A0ABW4LVM9</accession>
<dbReference type="PRINTS" id="PR00081">
    <property type="entry name" value="GDHRDH"/>
</dbReference>
<dbReference type="PRINTS" id="PR00080">
    <property type="entry name" value="SDRFAMILY"/>
</dbReference>
<protein>
    <submittedName>
        <fullName evidence="2">SDR family NAD(P)-dependent oxidoreductase</fullName>
        <ecNumber evidence="2">1.1.1.-</ecNumber>
    </submittedName>
</protein>
<name>A0ABW4LVM9_9BACI</name>
<dbReference type="EMBL" id="JBHUEM010000039">
    <property type="protein sequence ID" value="MFD1738190.1"/>
    <property type="molecule type" value="Genomic_DNA"/>
</dbReference>
<dbReference type="GO" id="GO:0016491">
    <property type="term" value="F:oxidoreductase activity"/>
    <property type="evidence" value="ECO:0007669"/>
    <property type="project" value="UniProtKB-KW"/>
</dbReference>
<reference evidence="3" key="1">
    <citation type="journal article" date="2019" name="Int. J. Syst. Evol. Microbiol.">
        <title>The Global Catalogue of Microorganisms (GCM) 10K type strain sequencing project: providing services to taxonomists for standard genome sequencing and annotation.</title>
        <authorList>
            <consortium name="The Broad Institute Genomics Platform"/>
            <consortium name="The Broad Institute Genome Sequencing Center for Infectious Disease"/>
            <person name="Wu L."/>
            <person name="Ma J."/>
        </authorList>
    </citation>
    <scope>NUCLEOTIDE SEQUENCE [LARGE SCALE GENOMIC DNA]</scope>
    <source>
        <strain evidence="3">CCUG 49339</strain>
    </source>
</reference>
<dbReference type="PROSITE" id="PS00061">
    <property type="entry name" value="ADH_SHORT"/>
    <property type="match status" value="1"/>
</dbReference>
<organism evidence="2 3">
    <name type="scientific">Bacillus salitolerans</name>
    <dbReference type="NCBI Taxonomy" id="1437434"/>
    <lineage>
        <taxon>Bacteria</taxon>
        <taxon>Bacillati</taxon>
        <taxon>Bacillota</taxon>
        <taxon>Bacilli</taxon>
        <taxon>Bacillales</taxon>
        <taxon>Bacillaceae</taxon>
        <taxon>Bacillus</taxon>
    </lineage>
</organism>
<dbReference type="RefSeq" id="WP_377929404.1">
    <property type="nucleotide sequence ID" value="NZ_JBHUEM010000039.1"/>
</dbReference>
<dbReference type="Gene3D" id="3.40.50.720">
    <property type="entry name" value="NAD(P)-binding Rossmann-like Domain"/>
    <property type="match status" value="1"/>
</dbReference>
<keyword evidence="2" id="KW-0560">Oxidoreductase</keyword>
<gene>
    <name evidence="2" type="ORF">ACFSCX_16810</name>
</gene>
<comment type="similarity">
    <text evidence="1">Belongs to the short-chain dehydrogenases/reductases (SDR) family.</text>
</comment>
<dbReference type="Pfam" id="PF13561">
    <property type="entry name" value="adh_short_C2"/>
    <property type="match status" value="1"/>
</dbReference>
<dbReference type="EC" id="1.1.1.-" evidence="2"/>
<dbReference type="InterPro" id="IPR020904">
    <property type="entry name" value="Sc_DH/Rdtase_CS"/>
</dbReference>
<dbReference type="InterPro" id="IPR050259">
    <property type="entry name" value="SDR"/>
</dbReference>
<sequence>MEISLKGKKAIVTGSSRGVGFSIAEKLALSGATVLLNGRSEQGVQEAIMQLKQSNPLAEVTGCAADISTKEGFQAIVNTWNKADILIHNAGVYEPKPFLEINDDEWEYYVELHILGAVRLSRHYIKGMTQNNWGRVLFNGSVTGGFFSGEMVHYGTTKAALLGLSRGIAESVSGSGVTVNTFLPGPTKTEKVQRFIENEASRLNQSEGEFEKKLFHDSLPTSIINRFVTPEEVANLVVFLASNQASAITGATLKVDGGIVRSIL</sequence>
<keyword evidence="3" id="KW-1185">Reference proteome</keyword>
<dbReference type="InterPro" id="IPR002347">
    <property type="entry name" value="SDR_fam"/>
</dbReference>
<dbReference type="PANTHER" id="PTHR42879">
    <property type="entry name" value="3-OXOACYL-(ACYL-CARRIER-PROTEIN) REDUCTASE"/>
    <property type="match status" value="1"/>
</dbReference>
<dbReference type="Proteomes" id="UP001597214">
    <property type="component" value="Unassembled WGS sequence"/>
</dbReference>
<dbReference type="SUPFAM" id="SSF51735">
    <property type="entry name" value="NAD(P)-binding Rossmann-fold domains"/>
    <property type="match status" value="1"/>
</dbReference>
<proteinExistence type="inferred from homology"/>
<evidence type="ECO:0000313" key="3">
    <source>
        <dbReference type="Proteomes" id="UP001597214"/>
    </source>
</evidence>